<dbReference type="PANTHER" id="PTHR22946">
    <property type="entry name" value="DIENELACTONE HYDROLASE DOMAIN-CONTAINING PROTEIN-RELATED"/>
    <property type="match status" value="1"/>
</dbReference>
<comment type="similarity">
    <text evidence="1">Belongs to the AB hydrolase superfamily. FUS2 hydrolase family.</text>
</comment>
<organism evidence="4 5">
    <name type="scientific">Luteimonas composti</name>
    <dbReference type="NCBI Taxonomy" id="398257"/>
    <lineage>
        <taxon>Bacteria</taxon>
        <taxon>Pseudomonadati</taxon>
        <taxon>Pseudomonadota</taxon>
        <taxon>Gammaproteobacteria</taxon>
        <taxon>Lysobacterales</taxon>
        <taxon>Lysobacteraceae</taxon>
        <taxon>Luteimonas</taxon>
    </lineage>
</organism>
<dbReference type="SUPFAM" id="SSF53474">
    <property type="entry name" value="alpha/beta-Hydrolases"/>
    <property type="match status" value="1"/>
</dbReference>
<evidence type="ECO:0000259" key="3">
    <source>
        <dbReference type="Pfam" id="PF12697"/>
    </source>
</evidence>
<proteinExistence type="inferred from homology"/>
<dbReference type="InterPro" id="IPR050261">
    <property type="entry name" value="FrsA_esterase"/>
</dbReference>
<comment type="caution">
    <text evidence="4">The sequence shown here is derived from an EMBL/GenBank/DDBJ whole genome shotgun (WGS) entry which is preliminary data.</text>
</comment>
<dbReference type="Gene3D" id="3.40.50.1820">
    <property type="entry name" value="alpha/beta hydrolase"/>
    <property type="match status" value="1"/>
</dbReference>
<dbReference type="Proteomes" id="UP001160550">
    <property type="component" value="Unassembled WGS sequence"/>
</dbReference>
<evidence type="ECO:0000313" key="4">
    <source>
        <dbReference type="EMBL" id="MDH7453979.1"/>
    </source>
</evidence>
<keyword evidence="4" id="KW-0378">Hydrolase</keyword>
<name>A0ABT6MTK9_9GAMM</name>
<dbReference type="Pfam" id="PF12697">
    <property type="entry name" value="Abhydrolase_6"/>
    <property type="match status" value="1"/>
</dbReference>
<dbReference type="PANTHER" id="PTHR22946:SF5">
    <property type="entry name" value="PEPTIDASE S9 PROLYL OLIGOPEPTIDASE CATALYTIC DOMAIN-CONTAINING PROTEIN"/>
    <property type="match status" value="1"/>
</dbReference>
<dbReference type="InterPro" id="IPR029058">
    <property type="entry name" value="AB_hydrolase_fold"/>
</dbReference>
<evidence type="ECO:0000256" key="2">
    <source>
        <dbReference type="SAM" id="MobiDB-lite"/>
    </source>
</evidence>
<feature type="domain" description="AB hydrolase-1" evidence="3">
    <location>
        <begin position="32"/>
        <end position="221"/>
    </location>
</feature>
<feature type="region of interest" description="Disordered" evidence="2">
    <location>
        <begin position="256"/>
        <end position="279"/>
    </location>
</feature>
<dbReference type="GO" id="GO:0016787">
    <property type="term" value="F:hydrolase activity"/>
    <property type="evidence" value="ECO:0007669"/>
    <property type="project" value="UniProtKB-KW"/>
</dbReference>
<accession>A0ABT6MTK9</accession>
<keyword evidence="5" id="KW-1185">Reference proteome</keyword>
<sequence length="279" mass="30721">MDIELGRLGIEVVPGESVEATLLAPQRALPAVLFVHGWGGSQTQDLSRAREVAALGCVCLTFDLRGHRADSGNRDSVSRAQNLDDLRACYDWLAARPDVDAESIAVVGVSYGGYLAAILSALRPVRWLALRTPALYLDRDWELPKRRLHDDPELKRYRHSPVPAEANRALRACRQFEGDALLVEAGRDEIIPRQVIDNYAAAFPKARSMTRRLVAEAGHGFDDKPSQRQYSDLLLSWMTEMILGSRGAIAADKVRAYKQQQRTRPAPGEGGHAGDEASA</sequence>
<evidence type="ECO:0000313" key="5">
    <source>
        <dbReference type="Proteomes" id="UP001160550"/>
    </source>
</evidence>
<dbReference type="InterPro" id="IPR000073">
    <property type="entry name" value="AB_hydrolase_1"/>
</dbReference>
<evidence type="ECO:0000256" key="1">
    <source>
        <dbReference type="ARBA" id="ARBA00038115"/>
    </source>
</evidence>
<protein>
    <submittedName>
        <fullName evidence="4">Alpha/beta fold hydrolase</fullName>
    </submittedName>
</protein>
<gene>
    <name evidence="4" type="ORF">QF205_13005</name>
</gene>
<dbReference type="RefSeq" id="WP_280943187.1">
    <property type="nucleotide sequence ID" value="NZ_JARYGX010000023.1"/>
</dbReference>
<dbReference type="EMBL" id="JARYGX010000023">
    <property type="protein sequence ID" value="MDH7453979.1"/>
    <property type="molecule type" value="Genomic_DNA"/>
</dbReference>
<reference evidence="4" key="1">
    <citation type="journal article" date="2007" name="Int. J. Syst. Evol. Microbiol.">
        <title>Luteimonas composti sp. nov., a moderately thermophilic bacterium isolated from food waste.</title>
        <authorList>
            <person name="Young C.C."/>
            <person name="Kampfer P."/>
            <person name="Chen W.M."/>
            <person name="Yen W.S."/>
            <person name="Arun A.B."/>
            <person name="Lai W.A."/>
            <person name="Shen F.T."/>
            <person name="Rekha P.D."/>
            <person name="Lin K.Y."/>
            <person name="Chou J.H."/>
        </authorList>
    </citation>
    <scope>NUCLEOTIDE SEQUENCE</scope>
    <source>
        <strain evidence="4">CC-YY355</strain>
    </source>
</reference>
<reference evidence="4" key="2">
    <citation type="submission" date="2023-04" db="EMBL/GenBank/DDBJ databases">
        <authorList>
            <person name="Sun J.-Q."/>
        </authorList>
    </citation>
    <scope>NUCLEOTIDE SEQUENCE</scope>
    <source>
        <strain evidence="4">CC-YY355</strain>
    </source>
</reference>